<name>A0A1F2P2L9_9EURY</name>
<dbReference type="PATRIC" id="fig|1839936.3.peg.1625"/>
<sequence>MVKRLIIKIDEEKCDGCGECVIACEEGALEIIDGKAKVVKESLCDGLGACIGECPQGALTIEEREAEAFLGAEIPVCPSTKSMVWEKPSESKETVRTSSELRQWPVLLNLVSPQAPYFKNADLLLVADCVPVAYPNFHADFLKNHAIAVGCPKFDDVNVYLNKVTEILKQSDLKSLTVLYMEVPCCFGLVHLAQEAVKRSGMDVPFKVIKIGIKGEVIEEKRGEIK</sequence>
<dbReference type="Proteomes" id="UP000185779">
    <property type="component" value="Unassembled WGS sequence"/>
</dbReference>
<dbReference type="PROSITE" id="PS51379">
    <property type="entry name" value="4FE4S_FER_2"/>
    <property type="match status" value="2"/>
</dbReference>
<dbReference type="Gene3D" id="3.30.70.20">
    <property type="match status" value="1"/>
</dbReference>
<proteinExistence type="predicted"/>
<dbReference type="STRING" id="1839936.SBU_001596"/>
<dbReference type="EMBL" id="LYOR01000014">
    <property type="protein sequence ID" value="OFV65489.1"/>
    <property type="molecule type" value="Genomic_DNA"/>
</dbReference>
<feature type="domain" description="4Fe-4S ferredoxin-type" evidence="1">
    <location>
        <begin position="5"/>
        <end position="34"/>
    </location>
</feature>
<dbReference type="InterPro" id="IPR017896">
    <property type="entry name" value="4Fe4S_Fe-S-bd"/>
</dbReference>
<evidence type="ECO:0000313" key="2">
    <source>
        <dbReference type="EMBL" id="OFV65489.1"/>
    </source>
</evidence>
<feature type="domain" description="4Fe-4S ferredoxin-type" evidence="1">
    <location>
        <begin position="35"/>
        <end position="64"/>
    </location>
</feature>
<dbReference type="AlphaFoldDB" id="A0A1F2P2L9"/>
<dbReference type="InterPro" id="IPR052911">
    <property type="entry name" value="Corrinoid_activation_enz"/>
</dbReference>
<protein>
    <submittedName>
        <fullName evidence="2">4Fe-4S ferredoxin</fullName>
    </submittedName>
</protein>
<evidence type="ECO:0000259" key="1">
    <source>
        <dbReference type="PROSITE" id="PS51379"/>
    </source>
</evidence>
<organism evidence="2 3">
    <name type="scientific">Candidatus Syntropharchaeum butanivorans</name>
    <dbReference type="NCBI Taxonomy" id="1839936"/>
    <lineage>
        <taxon>Archaea</taxon>
        <taxon>Methanobacteriati</taxon>
        <taxon>Methanobacteriota</taxon>
        <taxon>Stenosarchaea group</taxon>
        <taxon>Methanomicrobia</taxon>
        <taxon>Methanosarcinales</taxon>
        <taxon>ANME-2 cluster</taxon>
        <taxon>Candidatus Syntropharchaeum</taxon>
    </lineage>
</organism>
<dbReference type="InterPro" id="IPR017900">
    <property type="entry name" value="4Fe4S_Fe_S_CS"/>
</dbReference>
<comment type="caution">
    <text evidence="2">The sequence shown here is derived from an EMBL/GenBank/DDBJ whole genome shotgun (WGS) entry which is preliminary data.</text>
</comment>
<dbReference type="GO" id="GO:0016491">
    <property type="term" value="F:oxidoreductase activity"/>
    <property type="evidence" value="ECO:0007669"/>
    <property type="project" value="UniProtKB-ARBA"/>
</dbReference>
<dbReference type="PANTHER" id="PTHR42895:SF1">
    <property type="entry name" value="IRON-SULFUR CLUSTER PROTEIN"/>
    <property type="match status" value="1"/>
</dbReference>
<accession>A0A1F2P2L9</accession>
<reference evidence="2" key="1">
    <citation type="submission" date="2016-05" db="EMBL/GenBank/DDBJ databases">
        <title>Microbial consortia oxidize butane by reversing methanogenesis.</title>
        <authorList>
            <person name="Laso-Perez R."/>
            <person name="Richter M."/>
            <person name="Wegener G."/>
            <person name="Musat F."/>
        </authorList>
    </citation>
    <scope>NUCLEOTIDE SEQUENCE [LARGE SCALE GENOMIC DNA]</scope>
    <source>
        <strain evidence="2">BOX1</strain>
    </source>
</reference>
<dbReference type="PROSITE" id="PS00198">
    <property type="entry name" value="4FE4S_FER_1"/>
    <property type="match status" value="1"/>
</dbReference>
<dbReference type="PANTHER" id="PTHR42895">
    <property type="entry name" value="IRON-SULFUR CLUSTER-BINDING PROTEIN-RELATED"/>
    <property type="match status" value="1"/>
</dbReference>
<evidence type="ECO:0000313" key="3">
    <source>
        <dbReference type="Proteomes" id="UP000185779"/>
    </source>
</evidence>
<gene>
    <name evidence="2" type="ORF">SBU_001596</name>
</gene>
<dbReference type="Pfam" id="PF13237">
    <property type="entry name" value="Fer4_10"/>
    <property type="match status" value="1"/>
</dbReference>
<dbReference type="SUPFAM" id="SSF54862">
    <property type="entry name" value="4Fe-4S ferredoxins"/>
    <property type="match status" value="1"/>
</dbReference>
<keyword evidence="3" id="KW-1185">Reference proteome</keyword>